<reference evidence="7 8" key="1">
    <citation type="submission" date="2019-03" db="EMBL/GenBank/DDBJ databases">
        <title>Sequencing 23 genomes of Wallemia ichthyophaga.</title>
        <authorList>
            <person name="Gostincar C."/>
        </authorList>
    </citation>
    <scope>NUCLEOTIDE SEQUENCE [LARGE SCALE GENOMIC DNA]</scope>
    <source>
        <strain evidence="7 8">EXF-5753</strain>
    </source>
</reference>
<dbReference type="GO" id="GO:0008270">
    <property type="term" value="F:zinc ion binding"/>
    <property type="evidence" value="ECO:0007669"/>
    <property type="project" value="UniProtKB-KW"/>
</dbReference>
<dbReference type="InterPro" id="IPR013083">
    <property type="entry name" value="Znf_RING/FYVE/PHD"/>
</dbReference>
<dbReference type="SMART" id="SM00249">
    <property type="entry name" value="PHD"/>
    <property type="match status" value="2"/>
</dbReference>
<dbReference type="PROSITE" id="PS01359">
    <property type="entry name" value="ZF_PHD_1"/>
    <property type="match status" value="1"/>
</dbReference>
<gene>
    <name evidence="7" type="ORF">E3P99_00197</name>
</gene>
<feature type="region of interest" description="Disordered" evidence="5">
    <location>
        <begin position="435"/>
        <end position="493"/>
    </location>
</feature>
<dbReference type="PROSITE" id="PS50016">
    <property type="entry name" value="ZF_PHD_2"/>
    <property type="match status" value="1"/>
</dbReference>
<dbReference type="CDD" id="cd15534">
    <property type="entry name" value="PHD2_PHF12_Rco1"/>
    <property type="match status" value="1"/>
</dbReference>
<keyword evidence="2 4" id="KW-0863">Zinc-finger</keyword>
<dbReference type="InterPro" id="IPR019787">
    <property type="entry name" value="Znf_PHD-finger"/>
</dbReference>
<feature type="domain" description="PHD-type" evidence="6">
    <location>
        <begin position="102"/>
        <end position="152"/>
    </location>
</feature>
<dbReference type="PANTHER" id="PTHR47636">
    <property type="entry name" value="TRANSCRIPTIONAL REGULATORY PROTEIN RCO1"/>
    <property type="match status" value="1"/>
</dbReference>
<dbReference type="InterPro" id="IPR019786">
    <property type="entry name" value="Zinc_finger_PHD-type_CS"/>
</dbReference>
<evidence type="ECO:0000256" key="1">
    <source>
        <dbReference type="ARBA" id="ARBA00022723"/>
    </source>
</evidence>
<dbReference type="EMBL" id="SPNW01000002">
    <property type="protein sequence ID" value="TIA93400.1"/>
    <property type="molecule type" value="Genomic_DNA"/>
</dbReference>
<evidence type="ECO:0000259" key="6">
    <source>
        <dbReference type="PROSITE" id="PS50016"/>
    </source>
</evidence>
<feature type="compositionally biased region" description="Polar residues" evidence="5">
    <location>
        <begin position="445"/>
        <end position="456"/>
    </location>
</feature>
<keyword evidence="1" id="KW-0479">Metal-binding</keyword>
<dbReference type="Proteomes" id="UP000310189">
    <property type="component" value="Unassembled WGS sequence"/>
</dbReference>
<dbReference type="GO" id="GO:0006357">
    <property type="term" value="P:regulation of transcription by RNA polymerase II"/>
    <property type="evidence" value="ECO:0007669"/>
    <property type="project" value="TreeGrafter"/>
</dbReference>
<keyword evidence="8" id="KW-1185">Reference proteome</keyword>
<evidence type="ECO:0000256" key="3">
    <source>
        <dbReference type="ARBA" id="ARBA00022833"/>
    </source>
</evidence>
<evidence type="ECO:0000256" key="5">
    <source>
        <dbReference type="SAM" id="MobiDB-lite"/>
    </source>
</evidence>
<evidence type="ECO:0000256" key="2">
    <source>
        <dbReference type="ARBA" id="ARBA00022771"/>
    </source>
</evidence>
<dbReference type="Pfam" id="PF00628">
    <property type="entry name" value="PHD"/>
    <property type="match status" value="2"/>
</dbReference>
<feature type="region of interest" description="Disordered" evidence="5">
    <location>
        <begin position="1"/>
        <end position="63"/>
    </location>
</feature>
<sequence length="518" mass="58215">MRELETEILPAPPPPPGKAASSVYHKLSHLQAVNGEMRVDKEVNDSAANPSPPPDARLAPYDASSLMPPSYPSKYSKASTSLAPHIKKSARTQTINSSNNNHEWCDACGGEGRVIMCDGCDNSFHASCLDPPMDLGELAEDVEWYCRVCTYSNNRPKWPSHWVDQLVFGRDIINPKTFSLPSGIRNYFVGVETAYDGSYSTSNDSKPIKTDRFGAALTEREAYPTKDKNGNTARCYKCQGSAAPALTATTNHDGKQQPRTHLVTSHSDTSSSHTEWRKMLSCDYCNCYWHLDCLIPPITQVPSMTRMWMCPLHAEHAKSIHMKMKNRIPKEHLKEVNRKLDRSDSVTFIGNKTRRSKAVNDRLDKEKFHIPERSIQLAFWDKLHTGKRSRLRYSKSFIDDEPTVNAVDGLMALSKPTPSETRNLVRQVMNGRRATLKQEKGRSSIARTGTQGSNENEAGKNEEDSDSSSLSSIPHSDDEEAESKPTTVVDDERYRKLTMVERLLHLKGEKETLEFLSR</sequence>
<dbReference type="Gene3D" id="3.30.40.10">
    <property type="entry name" value="Zinc/RING finger domain, C3HC4 (zinc finger)"/>
    <property type="match status" value="2"/>
</dbReference>
<accession>A0A4T0FY89</accession>
<dbReference type="InterPro" id="IPR052819">
    <property type="entry name" value="Chromatin_regulatory_protein"/>
</dbReference>
<dbReference type="SUPFAM" id="SSF57903">
    <property type="entry name" value="FYVE/PHD zinc finger"/>
    <property type="match status" value="2"/>
</dbReference>
<dbReference type="GO" id="GO:0032221">
    <property type="term" value="C:Rpd3S complex"/>
    <property type="evidence" value="ECO:0007669"/>
    <property type="project" value="TreeGrafter"/>
</dbReference>
<proteinExistence type="predicted"/>
<evidence type="ECO:0000313" key="8">
    <source>
        <dbReference type="Proteomes" id="UP000310189"/>
    </source>
</evidence>
<dbReference type="PANTHER" id="PTHR47636:SF1">
    <property type="entry name" value="TRANSCRIPTIONAL REGULATORY PROTEIN RCO1"/>
    <property type="match status" value="1"/>
</dbReference>
<dbReference type="InterPro" id="IPR011011">
    <property type="entry name" value="Znf_FYVE_PHD"/>
</dbReference>
<feature type="compositionally biased region" description="Low complexity" evidence="5">
    <location>
        <begin position="260"/>
        <end position="269"/>
    </location>
</feature>
<comment type="caution">
    <text evidence="7">The sequence shown here is derived from an EMBL/GenBank/DDBJ whole genome shotgun (WGS) entry which is preliminary data.</text>
</comment>
<dbReference type="InterPro" id="IPR001965">
    <property type="entry name" value="Znf_PHD"/>
</dbReference>
<name>A0A4T0FY89_9BASI</name>
<organism evidence="7 8">
    <name type="scientific">Wallemia hederae</name>
    <dbReference type="NCBI Taxonomy" id="1540922"/>
    <lineage>
        <taxon>Eukaryota</taxon>
        <taxon>Fungi</taxon>
        <taxon>Dikarya</taxon>
        <taxon>Basidiomycota</taxon>
        <taxon>Wallemiomycotina</taxon>
        <taxon>Wallemiomycetes</taxon>
        <taxon>Wallemiales</taxon>
        <taxon>Wallemiaceae</taxon>
        <taxon>Wallemia</taxon>
    </lineage>
</organism>
<dbReference type="AlphaFoldDB" id="A0A4T0FY89"/>
<evidence type="ECO:0000313" key="7">
    <source>
        <dbReference type="EMBL" id="TIA93400.1"/>
    </source>
</evidence>
<feature type="region of interest" description="Disordered" evidence="5">
    <location>
        <begin position="248"/>
        <end position="269"/>
    </location>
</feature>
<dbReference type="OrthoDB" id="5876363at2759"/>
<protein>
    <recommendedName>
        <fullName evidence="6">PHD-type domain-containing protein</fullName>
    </recommendedName>
</protein>
<keyword evidence="3" id="KW-0862">Zinc</keyword>
<evidence type="ECO:0000256" key="4">
    <source>
        <dbReference type="PROSITE-ProRule" id="PRU00146"/>
    </source>
</evidence>